<evidence type="ECO:0000256" key="1">
    <source>
        <dbReference type="SAM" id="MobiDB-lite"/>
    </source>
</evidence>
<feature type="compositionally biased region" description="Polar residues" evidence="1">
    <location>
        <begin position="159"/>
        <end position="171"/>
    </location>
</feature>
<comment type="caution">
    <text evidence="3">The sequence shown here is derived from an EMBL/GenBank/DDBJ whole genome shotgun (WGS) entry which is preliminary data.</text>
</comment>
<evidence type="ECO:0000259" key="2">
    <source>
        <dbReference type="PROSITE" id="PS51112"/>
    </source>
</evidence>
<reference evidence="3" key="1">
    <citation type="submission" date="2020-02" db="EMBL/GenBank/DDBJ databases">
        <authorList>
            <person name="Palmer J.M."/>
        </authorList>
    </citation>
    <scope>NUCLEOTIDE SEQUENCE</scope>
    <source>
        <strain evidence="3">EPUS1.4</strain>
        <tissue evidence="3">Thallus</tissue>
    </source>
</reference>
<evidence type="ECO:0000313" key="4">
    <source>
        <dbReference type="Proteomes" id="UP000606974"/>
    </source>
</evidence>
<dbReference type="InterPro" id="IPR036071">
    <property type="entry name" value="AMMECR1_dom_sf"/>
</dbReference>
<dbReference type="Pfam" id="PF01871">
    <property type="entry name" value="AMMECR1"/>
    <property type="match status" value="1"/>
</dbReference>
<dbReference type="EMBL" id="JAACFV010000250">
    <property type="protein sequence ID" value="KAF7502462.1"/>
    <property type="molecule type" value="Genomic_DNA"/>
</dbReference>
<evidence type="ECO:0000313" key="3">
    <source>
        <dbReference type="EMBL" id="KAF7502462.1"/>
    </source>
</evidence>
<feature type="domain" description="AMMECR1" evidence="2">
    <location>
        <begin position="137"/>
        <end position="369"/>
    </location>
</feature>
<dbReference type="InterPro" id="IPR002733">
    <property type="entry name" value="AMMECR1_domain"/>
</dbReference>
<dbReference type="PANTHER" id="PTHR13016">
    <property type="entry name" value="AMMECR1 HOMOLOG"/>
    <property type="match status" value="1"/>
</dbReference>
<name>A0A8H7A892_9EURO</name>
<dbReference type="Gene3D" id="3.30.700.20">
    <property type="entry name" value="Hypothetical protein ph0010, domain 1"/>
    <property type="match status" value="1"/>
</dbReference>
<dbReference type="AlphaFoldDB" id="A0A8H7A892"/>
<feature type="compositionally biased region" description="Low complexity" evidence="1">
    <location>
        <begin position="103"/>
        <end position="158"/>
    </location>
</feature>
<feature type="compositionally biased region" description="Acidic residues" evidence="1">
    <location>
        <begin position="42"/>
        <end position="81"/>
    </location>
</feature>
<sequence length="381" mass="41915">MASQAQCLYCFECLSASFENRDPPALGKVERLWEDHQNSLLSEDEPSNETPEEQPLEEDPATEDSGDTDEEDGLYEDEEEDERRGSIEQDPTSSIQPPPIRPQIPSISRLQASTPSSQSSSSATTPATLSANSSNTALTTPASSTSSIPHSSLPPTSTFSNHQTRPSYSSRLSQTATYPLFVTWNTLSHRTSDGTGTPHKSLRGCIGTFDPLPLASGLQTYALTSAFEDTRFSPIPASLLPSLSCNITLLADFESCSHPLDWTVGTHGLRISFVYRGKRYGATYLPDVAVEQGWTREETLESLMRKAGWDGGSNSGGVARRFLRAGRDRSDGVASGHARQPWEEVSDFRAIRYTGLKASATYTEWKEWRRWVEENHGRVLG</sequence>
<dbReference type="PANTHER" id="PTHR13016:SF0">
    <property type="entry name" value="AMME SYNDROME CANDIDATE GENE 1 PROTEIN"/>
    <property type="match status" value="1"/>
</dbReference>
<dbReference type="PROSITE" id="PS51112">
    <property type="entry name" value="AMMECR1"/>
    <property type="match status" value="1"/>
</dbReference>
<dbReference type="NCBIfam" id="TIGR00296">
    <property type="entry name" value="TIGR00296 family protein"/>
    <property type="match status" value="1"/>
</dbReference>
<organism evidence="3 4">
    <name type="scientific">Endocarpon pusillum</name>
    <dbReference type="NCBI Taxonomy" id="364733"/>
    <lineage>
        <taxon>Eukaryota</taxon>
        <taxon>Fungi</taxon>
        <taxon>Dikarya</taxon>
        <taxon>Ascomycota</taxon>
        <taxon>Pezizomycotina</taxon>
        <taxon>Eurotiomycetes</taxon>
        <taxon>Chaetothyriomycetidae</taxon>
        <taxon>Verrucariales</taxon>
        <taxon>Verrucariaceae</taxon>
        <taxon>Endocarpon</taxon>
    </lineage>
</organism>
<dbReference type="InterPro" id="IPR027485">
    <property type="entry name" value="AMMECR1_N"/>
</dbReference>
<dbReference type="InterPro" id="IPR023473">
    <property type="entry name" value="AMMECR1"/>
</dbReference>
<accession>A0A8H7A892</accession>
<gene>
    <name evidence="3" type="ORF">GJ744_005790</name>
</gene>
<feature type="region of interest" description="Disordered" evidence="1">
    <location>
        <begin position="29"/>
        <end position="171"/>
    </location>
</feature>
<dbReference type="Proteomes" id="UP000606974">
    <property type="component" value="Unassembled WGS sequence"/>
</dbReference>
<keyword evidence="4" id="KW-1185">Reference proteome</keyword>
<proteinExistence type="predicted"/>
<dbReference type="SUPFAM" id="SSF143447">
    <property type="entry name" value="AMMECR1-like"/>
    <property type="match status" value="1"/>
</dbReference>
<protein>
    <recommendedName>
        <fullName evidence="2">AMMECR1 domain-containing protein</fullName>
    </recommendedName>
</protein>
<dbReference type="OrthoDB" id="24630at2759"/>